<dbReference type="InterPro" id="IPR055762">
    <property type="entry name" value="DUF7338"/>
</dbReference>
<feature type="transmembrane region" description="Helical" evidence="1">
    <location>
        <begin position="6"/>
        <end position="31"/>
    </location>
</feature>
<proteinExistence type="predicted"/>
<gene>
    <name evidence="2" type="ORF">EHEKIMEA_00040</name>
</gene>
<dbReference type="EMBL" id="OM638103">
    <property type="protein sequence ID" value="UNY46944.1"/>
    <property type="molecule type" value="Genomic_DNA"/>
</dbReference>
<keyword evidence="1" id="KW-0812">Transmembrane</keyword>
<protein>
    <submittedName>
        <fullName evidence="2">Uncharacterized protein</fullName>
    </submittedName>
</protein>
<evidence type="ECO:0000313" key="3">
    <source>
        <dbReference type="Proteomes" id="UP000832072"/>
    </source>
</evidence>
<keyword evidence="1" id="KW-0472">Membrane</keyword>
<organism evidence="2 3">
    <name type="scientific">Cronobacter phage LPCS28</name>
    <dbReference type="NCBI Taxonomy" id="2924885"/>
    <lineage>
        <taxon>Viruses</taxon>
        <taxon>Duplodnaviria</taxon>
        <taxon>Heunggongvirae</taxon>
        <taxon>Uroviricota</taxon>
        <taxon>Caudoviricetes</taxon>
        <taxon>Pantevenvirales</taxon>
        <taxon>Straboviridae</taxon>
        <taxon>Nanhuvirus</taxon>
        <taxon>Nanhuvirus LPCS28</taxon>
    </lineage>
</organism>
<dbReference type="Pfam" id="PF24027">
    <property type="entry name" value="DUF7338"/>
    <property type="match status" value="1"/>
</dbReference>
<evidence type="ECO:0000313" key="2">
    <source>
        <dbReference type="EMBL" id="UNY46944.1"/>
    </source>
</evidence>
<evidence type="ECO:0000256" key="1">
    <source>
        <dbReference type="SAM" id="Phobius"/>
    </source>
</evidence>
<keyword evidence="3" id="KW-1185">Reference proteome</keyword>
<dbReference type="Proteomes" id="UP000832072">
    <property type="component" value="Segment"/>
</dbReference>
<accession>A0AAE9G9D6</accession>
<keyword evidence="1" id="KW-1133">Transmembrane helix</keyword>
<name>A0AAE9G9D6_9CAUD</name>
<sequence>MKLLKYISWIFLIPLDWISMCLAVLLAPFVVPFYNEKKGHLPYIFRWMETFDNSIDGDGGHIERWQGKPRYFQRVAWLWRNKAYNFAYYALGREVTKTYSKGRSDVESDKNHTGQLLMWNDNAWGYFCYYPLAFGFYLRVYCGWKLKGPANGSKDKRAMLAFHINPFRRK</sequence>
<reference evidence="2 3" key="1">
    <citation type="submission" date="2022-02" db="EMBL/GenBank/DDBJ databases">
        <authorList>
            <person name="Tian F."/>
            <person name="Li J."/>
            <person name="Li F."/>
            <person name="Tong Y."/>
        </authorList>
    </citation>
    <scope>NUCLEOTIDE SEQUENCE [LARGE SCALE GENOMIC DNA]</scope>
</reference>